<dbReference type="SUPFAM" id="SSF50475">
    <property type="entry name" value="FMN-binding split barrel"/>
    <property type="match status" value="1"/>
</dbReference>
<dbReference type="PANTHER" id="PTHR34818:SF1">
    <property type="entry name" value="PROTEIN BLI-3"/>
    <property type="match status" value="1"/>
</dbReference>
<evidence type="ECO:0000259" key="2">
    <source>
        <dbReference type="Pfam" id="PF16242"/>
    </source>
</evidence>
<name>A0A8K0WZJ5_9PEZI</name>
<keyword evidence="4" id="KW-1185">Reference proteome</keyword>
<dbReference type="InterPro" id="IPR012349">
    <property type="entry name" value="Split_barrel_FMN-bd"/>
</dbReference>
<dbReference type="Pfam" id="PF16242">
    <property type="entry name" value="Pyrid_ox_like"/>
    <property type="match status" value="1"/>
</dbReference>
<dbReference type="AlphaFoldDB" id="A0A8K0WZJ5"/>
<dbReference type="OrthoDB" id="434253at2759"/>
<dbReference type="InterPro" id="IPR038725">
    <property type="entry name" value="YdaG_split_barrel_FMN-bd"/>
</dbReference>
<organism evidence="3 4">
    <name type="scientific">Plectosphaerella cucumerina</name>
    <dbReference type="NCBI Taxonomy" id="40658"/>
    <lineage>
        <taxon>Eukaryota</taxon>
        <taxon>Fungi</taxon>
        <taxon>Dikarya</taxon>
        <taxon>Ascomycota</taxon>
        <taxon>Pezizomycotina</taxon>
        <taxon>Sordariomycetes</taxon>
        <taxon>Hypocreomycetidae</taxon>
        <taxon>Glomerellales</taxon>
        <taxon>Plectosphaerellaceae</taxon>
        <taxon>Plectosphaerella</taxon>
    </lineage>
</organism>
<feature type="region of interest" description="Disordered" evidence="1">
    <location>
        <begin position="1"/>
        <end position="27"/>
    </location>
</feature>
<dbReference type="Gene3D" id="2.30.110.10">
    <property type="entry name" value="Electron Transport, Fmn-binding Protein, Chain A"/>
    <property type="match status" value="1"/>
</dbReference>
<comment type="caution">
    <text evidence="3">The sequence shown here is derived from an EMBL/GenBank/DDBJ whole genome shotgun (WGS) entry which is preliminary data.</text>
</comment>
<dbReference type="EMBL" id="JAGPXD010000005">
    <property type="protein sequence ID" value="KAH7353510.1"/>
    <property type="molecule type" value="Genomic_DNA"/>
</dbReference>
<feature type="domain" description="General stress protein FMN-binding split barrel" evidence="2">
    <location>
        <begin position="33"/>
        <end position="185"/>
    </location>
</feature>
<dbReference type="Proteomes" id="UP000813385">
    <property type="component" value="Unassembled WGS sequence"/>
</dbReference>
<evidence type="ECO:0000256" key="1">
    <source>
        <dbReference type="SAM" id="MobiDB-lite"/>
    </source>
</evidence>
<gene>
    <name evidence="3" type="ORF">B0T11DRAFT_118466</name>
</gene>
<proteinExistence type="predicted"/>
<accession>A0A8K0WZJ5</accession>
<evidence type="ECO:0000313" key="3">
    <source>
        <dbReference type="EMBL" id="KAH7353510.1"/>
    </source>
</evidence>
<reference evidence="3" key="1">
    <citation type="journal article" date="2021" name="Nat. Commun.">
        <title>Genetic determinants of endophytism in the Arabidopsis root mycobiome.</title>
        <authorList>
            <person name="Mesny F."/>
            <person name="Miyauchi S."/>
            <person name="Thiergart T."/>
            <person name="Pickel B."/>
            <person name="Atanasova L."/>
            <person name="Karlsson M."/>
            <person name="Huettel B."/>
            <person name="Barry K.W."/>
            <person name="Haridas S."/>
            <person name="Chen C."/>
            <person name="Bauer D."/>
            <person name="Andreopoulos W."/>
            <person name="Pangilinan J."/>
            <person name="LaButti K."/>
            <person name="Riley R."/>
            <person name="Lipzen A."/>
            <person name="Clum A."/>
            <person name="Drula E."/>
            <person name="Henrissat B."/>
            <person name="Kohler A."/>
            <person name="Grigoriev I.V."/>
            <person name="Martin F.M."/>
            <person name="Hacquard S."/>
        </authorList>
    </citation>
    <scope>NUCLEOTIDE SEQUENCE</scope>
    <source>
        <strain evidence="3">MPI-CAGE-AT-0016</strain>
    </source>
</reference>
<dbReference type="PANTHER" id="PTHR34818">
    <property type="entry name" value="PROTEIN BLI-3"/>
    <property type="match status" value="1"/>
</dbReference>
<evidence type="ECO:0000313" key="4">
    <source>
        <dbReference type="Proteomes" id="UP000813385"/>
    </source>
</evidence>
<feature type="compositionally biased region" description="Basic and acidic residues" evidence="1">
    <location>
        <begin position="18"/>
        <end position="27"/>
    </location>
</feature>
<sequence>MSSQQFSNTSTGDAPADPYKDANKDEAPLDQKVTDFVNFATGVKFGMMTTRNASSGDLVSRAMAIAGTETGGVDLLFHTNTESHKTDEISSDSHTNIAFYNSSGEWASVSGESSVITDRDLVKKTYSPALKAWLGDLGDGKHDGSENDPRIGVIRVKAKSITYAINNRTAIGRIAQVAEGVVTGSPAQVNKLREISPSEVQQWRSSNSS</sequence>
<protein>
    <submittedName>
        <fullName evidence="3">Pyridoxamine 5'-phosphate oxidase</fullName>
    </submittedName>
</protein>
<feature type="compositionally biased region" description="Polar residues" evidence="1">
    <location>
        <begin position="1"/>
        <end position="12"/>
    </location>
</feature>
<dbReference type="InterPro" id="IPR052917">
    <property type="entry name" value="Stress-Dev_Protein"/>
</dbReference>